<evidence type="ECO:0000256" key="6">
    <source>
        <dbReference type="ARBA" id="ARBA00022737"/>
    </source>
</evidence>
<evidence type="ECO:0000259" key="16">
    <source>
        <dbReference type="PROSITE" id="PS50011"/>
    </source>
</evidence>
<reference evidence="18 19" key="1">
    <citation type="journal article" date="2023" name="Plants (Basel)">
        <title>Bridging the Gap: Combining Genomics and Transcriptomics Approaches to Understand Stylosanthes scabra, an Orphan Legume from the Brazilian Caatinga.</title>
        <authorList>
            <person name="Ferreira-Neto J.R.C."/>
            <person name="da Silva M.D."/>
            <person name="Binneck E."/>
            <person name="de Melo N.F."/>
            <person name="da Silva R.H."/>
            <person name="de Melo A.L.T.M."/>
            <person name="Pandolfi V."/>
            <person name="Bustamante F.O."/>
            <person name="Brasileiro-Vidal A.C."/>
            <person name="Benko-Iseppon A.M."/>
        </authorList>
    </citation>
    <scope>NUCLEOTIDE SEQUENCE [LARGE SCALE GENOMIC DNA]</scope>
    <source>
        <tissue evidence="18">Leaves</tissue>
    </source>
</reference>
<dbReference type="Pfam" id="PF07714">
    <property type="entry name" value="PK_Tyr_Ser-Thr"/>
    <property type="match status" value="1"/>
</dbReference>
<keyword evidence="2" id="KW-0723">Serine/threonine-protein kinase</keyword>
<evidence type="ECO:0000256" key="3">
    <source>
        <dbReference type="ARBA" id="ARBA00022679"/>
    </source>
</evidence>
<evidence type="ECO:0000313" key="19">
    <source>
        <dbReference type="Proteomes" id="UP001341840"/>
    </source>
</evidence>
<keyword evidence="5 15" id="KW-0732">Signal</keyword>
<evidence type="ECO:0000256" key="9">
    <source>
        <dbReference type="ARBA" id="ARBA00022840"/>
    </source>
</evidence>
<keyword evidence="4 14" id="KW-0812">Transmembrane</keyword>
<dbReference type="Gene3D" id="3.30.430.20">
    <property type="entry name" value="Gnk2 domain, C-X8-C-X2-C motif"/>
    <property type="match status" value="2"/>
</dbReference>
<dbReference type="InterPro" id="IPR001245">
    <property type="entry name" value="Ser-Thr/Tyr_kinase_cat_dom"/>
</dbReference>
<keyword evidence="12" id="KW-0675">Receptor</keyword>
<evidence type="ECO:0000256" key="8">
    <source>
        <dbReference type="ARBA" id="ARBA00022777"/>
    </source>
</evidence>
<dbReference type="SUPFAM" id="SSF56112">
    <property type="entry name" value="Protein kinase-like (PK-like)"/>
    <property type="match status" value="1"/>
</dbReference>
<evidence type="ECO:0000256" key="1">
    <source>
        <dbReference type="ARBA" id="ARBA00004167"/>
    </source>
</evidence>
<dbReference type="CDD" id="cd23509">
    <property type="entry name" value="Gnk2-like"/>
    <property type="match status" value="2"/>
</dbReference>
<keyword evidence="6" id="KW-0677">Repeat</keyword>
<proteinExistence type="predicted"/>
<gene>
    <name evidence="18" type="ORF">PIB30_067225</name>
</gene>
<dbReference type="PROSITE" id="PS50011">
    <property type="entry name" value="PROTEIN_KINASE_DOM"/>
    <property type="match status" value="1"/>
</dbReference>
<evidence type="ECO:0000256" key="13">
    <source>
        <dbReference type="PROSITE-ProRule" id="PRU10141"/>
    </source>
</evidence>
<dbReference type="Pfam" id="PF01657">
    <property type="entry name" value="Stress-antifung"/>
    <property type="match status" value="2"/>
</dbReference>
<feature type="domain" description="Gnk2-homologous" evidence="17">
    <location>
        <begin position="32"/>
        <end position="137"/>
    </location>
</feature>
<feature type="transmembrane region" description="Helical" evidence="14">
    <location>
        <begin position="288"/>
        <end position="309"/>
    </location>
</feature>
<keyword evidence="8" id="KW-0418">Kinase</keyword>
<organism evidence="18 19">
    <name type="scientific">Stylosanthes scabra</name>
    <dbReference type="NCBI Taxonomy" id="79078"/>
    <lineage>
        <taxon>Eukaryota</taxon>
        <taxon>Viridiplantae</taxon>
        <taxon>Streptophyta</taxon>
        <taxon>Embryophyta</taxon>
        <taxon>Tracheophyta</taxon>
        <taxon>Spermatophyta</taxon>
        <taxon>Magnoliopsida</taxon>
        <taxon>eudicotyledons</taxon>
        <taxon>Gunneridae</taxon>
        <taxon>Pentapetalae</taxon>
        <taxon>rosids</taxon>
        <taxon>fabids</taxon>
        <taxon>Fabales</taxon>
        <taxon>Fabaceae</taxon>
        <taxon>Papilionoideae</taxon>
        <taxon>50 kb inversion clade</taxon>
        <taxon>dalbergioids sensu lato</taxon>
        <taxon>Dalbergieae</taxon>
        <taxon>Pterocarpus clade</taxon>
        <taxon>Stylosanthes</taxon>
    </lineage>
</organism>
<evidence type="ECO:0000256" key="7">
    <source>
        <dbReference type="ARBA" id="ARBA00022741"/>
    </source>
</evidence>
<evidence type="ECO:0000256" key="4">
    <source>
        <dbReference type="ARBA" id="ARBA00022692"/>
    </source>
</evidence>
<dbReference type="Gene3D" id="1.10.510.10">
    <property type="entry name" value="Transferase(Phosphotransferase) domain 1"/>
    <property type="match status" value="1"/>
</dbReference>
<feature type="chain" id="PRO_5047023855" description="Cysteine-rich receptor-like protein kinase 25" evidence="15">
    <location>
        <begin position="21"/>
        <end position="617"/>
    </location>
</feature>
<dbReference type="PROSITE" id="PS51473">
    <property type="entry name" value="GNK2"/>
    <property type="match status" value="2"/>
</dbReference>
<feature type="domain" description="Gnk2-homologous" evidence="17">
    <location>
        <begin position="143"/>
        <end position="250"/>
    </location>
</feature>
<feature type="signal peptide" evidence="15">
    <location>
        <begin position="1"/>
        <end position="20"/>
    </location>
</feature>
<dbReference type="PANTHER" id="PTHR27002">
    <property type="entry name" value="RECEPTOR-LIKE SERINE/THREONINE-PROTEIN KINASE SD1-8"/>
    <property type="match status" value="1"/>
</dbReference>
<protein>
    <recommendedName>
        <fullName evidence="20">Cysteine-rich receptor-like protein kinase 25</fullName>
    </recommendedName>
</protein>
<keyword evidence="10 14" id="KW-1133">Transmembrane helix</keyword>
<dbReference type="InterPro" id="IPR002902">
    <property type="entry name" value="GNK2"/>
</dbReference>
<keyword evidence="9 13" id="KW-0067">ATP-binding</keyword>
<dbReference type="PROSITE" id="PS00107">
    <property type="entry name" value="PROTEIN_KINASE_ATP"/>
    <property type="match status" value="1"/>
</dbReference>
<comment type="caution">
    <text evidence="18">The sequence shown here is derived from an EMBL/GenBank/DDBJ whole genome shotgun (WGS) entry which is preliminary data.</text>
</comment>
<dbReference type="InterPro" id="IPR000719">
    <property type="entry name" value="Prot_kinase_dom"/>
</dbReference>
<evidence type="ECO:0000256" key="11">
    <source>
        <dbReference type="ARBA" id="ARBA00023136"/>
    </source>
</evidence>
<keyword evidence="19" id="KW-1185">Reference proteome</keyword>
<comment type="subcellular location">
    <subcellularLocation>
        <location evidence="1">Membrane</location>
        <topology evidence="1">Single-pass membrane protein</topology>
    </subcellularLocation>
</comment>
<dbReference type="EMBL" id="JASCZI010061113">
    <property type="protein sequence ID" value="MED6137684.1"/>
    <property type="molecule type" value="Genomic_DNA"/>
</dbReference>
<evidence type="ECO:0000256" key="2">
    <source>
        <dbReference type="ARBA" id="ARBA00022527"/>
    </source>
</evidence>
<accession>A0ABU6SNH3</accession>
<dbReference type="Proteomes" id="UP001341840">
    <property type="component" value="Unassembled WGS sequence"/>
</dbReference>
<feature type="binding site" evidence="13">
    <location>
        <position position="377"/>
    </location>
    <ligand>
        <name>ATP</name>
        <dbReference type="ChEBI" id="CHEBI:30616"/>
    </ligand>
</feature>
<evidence type="ECO:0000256" key="15">
    <source>
        <dbReference type="SAM" id="SignalP"/>
    </source>
</evidence>
<dbReference type="InterPro" id="IPR017441">
    <property type="entry name" value="Protein_kinase_ATP_BS"/>
</dbReference>
<dbReference type="Gene3D" id="3.30.200.20">
    <property type="entry name" value="Phosphorylase Kinase, domain 1"/>
    <property type="match status" value="1"/>
</dbReference>
<sequence length="617" mass="69480">MSSFYLFLLLPTFFFLPINCFNIIQAATHQNPTAYYNCTINTTFASNSTYRSNTITLLNWLSSNATTHPRTYNTTVAGKSTADTVYGIYFCIRDVTPGMCQDCVVEASKLISSLCTTALEAIIWYRVCFMRYSNRHFFSNVEETPSVTFVSDVTYVGQVGLYNTILWNMLNDMRTIAAGDSNKMSALTQKITDDQNLYGSAWCLPYLSTENCSWCLSDAIAYIPSGCCKGRSGATVLYPSCGIRYELYPFLKEHIIVPLAPPPPPHTDSHPLAPPGKRKQRYLQLTKVAVPIAIVVTLVLLTLGGCCFLQRKGRKNQDDILKENFGNDISTLESLRFELGLIEAATNRFATDNRVGKGGFGEVYKGTLSNGQEIAVKRLTRSSGGQGAIEFKNEVLVIAKLQHRNLVRLLGFCLEGEEKILIYEYVPNKSLDYFLCDSNMNPKISDFGMARIVAVDQNEESTHRIVEYAMFGQFSVKSDVFSFGVMVLEIINGKRKGNYSSESECIDDIRRHAWEKWTEKTPLELLDPNMEGPYSREEVIKCIHIGLLCVQEEPNDRPTMATIVFYLNSPSLNLPFPREPAYYFKHNRTVDDMTTSKELVNDSDSINGITISKFFPR</sequence>
<evidence type="ECO:0000313" key="18">
    <source>
        <dbReference type="EMBL" id="MED6137684.1"/>
    </source>
</evidence>
<keyword evidence="11 14" id="KW-0472">Membrane</keyword>
<keyword evidence="7 13" id="KW-0547">Nucleotide-binding</keyword>
<feature type="domain" description="Protein kinase" evidence="16">
    <location>
        <begin position="349"/>
        <end position="617"/>
    </location>
</feature>
<evidence type="ECO:0008006" key="20">
    <source>
        <dbReference type="Google" id="ProtNLM"/>
    </source>
</evidence>
<dbReference type="PANTHER" id="PTHR27002:SF1108">
    <property type="entry name" value="CYSTEINE-RICH RECEPTOR-KINASE-LIKE PROTEIN"/>
    <property type="match status" value="1"/>
</dbReference>
<name>A0ABU6SNH3_9FABA</name>
<evidence type="ECO:0000256" key="10">
    <source>
        <dbReference type="ARBA" id="ARBA00022989"/>
    </source>
</evidence>
<keyword evidence="3" id="KW-0808">Transferase</keyword>
<evidence type="ECO:0000256" key="12">
    <source>
        <dbReference type="ARBA" id="ARBA00023170"/>
    </source>
</evidence>
<evidence type="ECO:0000256" key="5">
    <source>
        <dbReference type="ARBA" id="ARBA00022729"/>
    </source>
</evidence>
<evidence type="ECO:0000259" key="17">
    <source>
        <dbReference type="PROSITE" id="PS51473"/>
    </source>
</evidence>
<evidence type="ECO:0000256" key="14">
    <source>
        <dbReference type="SAM" id="Phobius"/>
    </source>
</evidence>
<dbReference type="InterPro" id="IPR011009">
    <property type="entry name" value="Kinase-like_dom_sf"/>
</dbReference>
<dbReference type="InterPro" id="IPR038408">
    <property type="entry name" value="GNK2_sf"/>
</dbReference>